<dbReference type="InterPro" id="IPR017441">
    <property type="entry name" value="Protein_kinase_ATP_BS"/>
</dbReference>
<dbReference type="GO" id="GO:1902749">
    <property type="term" value="P:regulation of cell cycle G2/M phase transition"/>
    <property type="evidence" value="ECO:0007669"/>
    <property type="project" value="TreeGrafter"/>
</dbReference>
<dbReference type="InterPro" id="IPR016024">
    <property type="entry name" value="ARM-type_fold"/>
</dbReference>
<dbReference type="InterPro" id="IPR008266">
    <property type="entry name" value="Tyr_kinase_AS"/>
</dbReference>
<feature type="region of interest" description="Disordered" evidence="7">
    <location>
        <begin position="440"/>
        <end position="464"/>
    </location>
</feature>
<dbReference type="Gene3D" id="1.25.10.10">
    <property type="entry name" value="Leucine-rich Repeat Variant"/>
    <property type="match status" value="1"/>
</dbReference>
<reference evidence="9" key="1">
    <citation type="submission" date="2024-06" db="EMBL/GenBank/DDBJ databases">
        <authorList>
            <person name="Liu X."/>
            <person name="Lenzi L."/>
            <person name="Haldenby T S."/>
            <person name="Uol C."/>
        </authorList>
    </citation>
    <scope>NUCLEOTIDE SEQUENCE</scope>
</reference>
<dbReference type="InterPro" id="IPR050660">
    <property type="entry name" value="NEK_Ser/Thr_kinase"/>
</dbReference>
<keyword evidence="3 6" id="KW-0547">Nucleotide-binding</keyword>
<dbReference type="Pfam" id="PF00069">
    <property type="entry name" value="Pkinase"/>
    <property type="match status" value="1"/>
</dbReference>
<dbReference type="SUPFAM" id="SSF56112">
    <property type="entry name" value="Protein kinase-like (PK-like)"/>
    <property type="match status" value="1"/>
</dbReference>
<dbReference type="InterPro" id="IPR011989">
    <property type="entry name" value="ARM-like"/>
</dbReference>
<gene>
    <name evidence="9" type="ORF">CDAUBV1_LOCUS13331</name>
</gene>
<dbReference type="GO" id="GO:0004674">
    <property type="term" value="F:protein serine/threonine kinase activity"/>
    <property type="evidence" value="ECO:0007669"/>
    <property type="project" value="TreeGrafter"/>
</dbReference>
<sequence length="1105" mass="122852">MNNAIRKLYEVLSRNAEHNNKNYQCEDLLIEEVLQSVWLTDGADKRTTSDNPVFNLLDKCTILVMNSRFSSTKMLLGLPHRSAVAGLFLIHCTTSGRGKISPQCVKKNFSGFILALSRLDAMYSRSLSLLSAEECVDCDLQASEHSLITMRLLALLTKTFSEFTRYHELFSQGPCLDVISRLLCTTDVSTLRLALVTLTNLARNPDMAEKMCSLPFTDISLKIISHHGDANIRKLAASFLDQMLGQPQFQPIFLSHPDAISTLLSLVASTVTDESTKPVAEMKEQKKNRLTLYKMARDACMEQYEHLAPVRVCAASCLAHLIARQGVAAQIRAQGGIPILLSCLRNALSDAISPTNMDEKSVAIQGSSPPQLPSPQWIELDLTNKETEYSICLCAAVCTILCEMAVDDFTAQLIVRDNGIYLLGQQLVLSRASSTTESRAKSARVNSLHSSARQSDERKAHSPRAHSAVIRLSCSDASEKCGGETDPLQNLQIQVFRTLRRLFVFERNRRLIKALLPVSLLAELVELKRTAMESLEFADLVTRLNKLDDENRIRLIEGLAACNLAKPPTHWIREYGILELLGSGAFGQVYKARKSNSAQIMYAIKEVNTLQAMFGRNTEERQQSIGRILNEVNIIRQQLRHPNIVRYYKTFIHADRLYIVMSMLEGLPLTELVNSMREKNEYFSEKRVWHIFIQLALALRYLHLDKKILHRDLSSNNIMIDEGDKVTITDFGLARQKHWDSSKMLSSVGTLVYSCPEIVQSLPYGEGADIWSLGCVLYQMCAHDPPFQAECILTVASRIVKGEYEPLSAVCPGRYSDLVDKVIAACLSPDPVQRPDIIGVASLITNPLMIQLDAARYSAAQAKRRLKELRDQLSLSSSMFHGDGPNFPDGIGNVRDSLTNSPSTTDLSSSQKLESRLPNLLSSTSKSDEIFGSDSPETGSSEKINTKARPSSGPVVSIAQRRLRPIDDPVLDLIRVVHKIGHLSLLPQVLEKRHQVLRRLIDSYRNRLFSATVPAVAVKNELFQLARKSSDTVNGNFLEFSVSGFDSAENGSPSGFIASVVQALPEDEQPLFSESGPVTYELLMAAVDTLLRECTNYFASNPLSG</sequence>
<evidence type="ECO:0000313" key="9">
    <source>
        <dbReference type="EMBL" id="CAL5138499.1"/>
    </source>
</evidence>
<evidence type="ECO:0000256" key="7">
    <source>
        <dbReference type="SAM" id="MobiDB-lite"/>
    </source>
</evidence>
<comment type="similarity">
    <text evidence="1">Belongs to the protein kinase superfamily. NEK Ser/Thr protein kinase family. NIMA subfamily.</text>
</comment>
<comment type="caution">
    <text evidence="9">The sequence shown here is derived from an EMBL/GenBank/DDBJ whole genome shotgun (WGS) entry which is preliminary data.</text>
</comment>
<protein>
    <recommendedName>
        <fullName evidence="8">Protein kinase domain-containing protein</fullName>
    </recommendedName>
</protein>
<dbReference type="PROSITE" id="PS00109">
    <property type="entry name" value="PROTEIN_KINASE_TYR"/>
    <property type="match status" value="1"/>
</dbReference>
<evidence type="ECO:0000256" key="6">
    <source>
        <dbReference type="PROSITE-ProRule" id="PRU10141"/>
    </source>
</evidence>
<feature type="compositionally biased region" description="Polar residues" evidence="7">
    <location>
        <begin position="896"/>
        <end position="912"/>
    </location>
</feature>
<evidence type="ECO:0000256" key="2">
    <source>
        <dbReference type="ARBA" id="ARBA00022679"/>
    </source>
</evidence>
<dbReference type="Gene3D" id="1.10.510.10">
    <property type="entry name" value="Transferase(Phosphotransferase) domain 1"/>
    <property type="match status" value="1"/>
</dbReference>
<dbReference type="PROSITE" id="PS50011">
    <property type="entry name" value="PROTEIN_KINASE_DOM"/>
    <property type="match status" value="1"/>
</dbReference>
<keyword evidence="2" id="KW-0808">Transferase</keyword>
<evidence type="ECO:0000313" key="10">
    <source>
        <dbReference type="Proteomes" id="UP001497525"/>
    </source>
</evidence>
<evidence type="ECO:0000259" key="8">
    <source>
        <dbReference type="PROSITE" id="PS50011"/>
    </source>
</evidence>
<dbReference type="AlphaFoldDB" id="A0AAV2TQJ9"/>
<keyword evidence="5 6" id="KW-0067">ATP-binding</keyword>
<feature type="binding site" evidence="6">
    <location>
        <position position="605"/>
    </location>
    <ligand>
        <name>ATP</name>
        <dbReference type="ChEBI" id="CHEBI:30616"/>
    </ligand>
</feature>
<evidence type="ECO:0000256" key="5">
    <source>
        <dbReference type="ARBA" id="ARBA00022840"/>
    </source>
</evidence>
<feature type="domain" description="Protein kinase" evidence="8">
    <location>
        <begin position="575"/>
        <end position="849"/>
    </location>
</feature>
<dbReference type="Proteomes" id="UP001497525">
    <property type="component" value="Unassembled WGS sequence"/>
</dbReference>
<name>A0AAV2TQJ9_CALDB</name>
<keyword evidence="4" id="KW-0418">Kinase</keyword>
<dbReference type="GO" id="GO:0005524">
    <property type="term" value="F:ATP binding"/>
    <property type="evidence" value="ECO:0007669"/>
    <property type="project" value="UniProtKB-UniRule"/>
</dbReference>
<dbReference type="InterPro" id="IPR011009">
    <property type="entry name" value="Kinase-like_dom_sf"/>
</dbReference>
<feature type="region of interest" description="Disordered" evidence="7">
    <location>
        <begin position="877"/>
        <end position="953"/>
    </location>
</feature>
<proteinExistence type="inferred from homology"/>
<evidence type="ECO:0000256" key="1">
    <source>
        <dbReference type="ARBA" id="ARBA00010886"/>
    </source>
</evidence>
<organism evidence="9 10">
    <name type="scientific">Calicophoron daubneyi</name>
    <name type="common">Rumen fluke</name>
    <name type="synonym">Paramphistomum daubneyi</name>
    <dbReference type="NCBI Taxonomy" id="300641"/>
    <lineage>
        <taxon>Eukaryota</taxon>
        <taxon>Metazoa</taxon>
        <taxon>Spiralia</taxon>
        <taxon>Lophotrochozoa</taxon>
        <taxon>Platyhelminthes</taxon>
        <taxon>Trematoda</taxon>
        <taxon>Digenea</taxon>
        <taxon>Plagiorchiida</taxon>
        <taxon>Pronocephalata</taxon>
        <taxon>Paramphistomoidea</taxon>
        <taxon>Paramphistomidae</taxon>
        <taxon>Calicophoron</taxon>
    </lineage>
</organism>
<dbReference type="EMBL" id="CAXLJL010000490">
    <property type="protein sequence ID" value="CAL5138499.1"/>
    <property type="molecule type" value="Genomic_DNA"/>
</dbReference>
<dbReference type="PANTHER" id="PTHR43671:SF92">
    <property type="entry name" value="SERINE_THREONINE-PROTEIN KINASE NEK10"/>
    <property type="match status" value="1"/>
</dbReference>
<dbReference type="SUPFAM" id="SSF48371">
    <property type="entry name" value="ARM repeat"/>
    <property type="match status" value="1"/>
</dbReference>
<dbReference type="PANTHER" id="PTHR43671">
    <property type="entry name" value="SERINE/THREONINE-PROTEIN KINASE NEK"/>
    <property type="match status" value="1"/>
</dbReference>
<evidence type="ECO:0000256" key="3">
    <source>
        <dbReference type="ARBA" id="ARBA00022741"/>
    </source>
</evidence>
<dbReference type="InterPro" id="IPR000719">
    <property type="entry name" value="Prot_kinase_dom"/>
</dbReference>
<accession>A0AAV2TQJ9</accession>
<feature type="compositionally biased region" description="Polar residues" evidence="7">
    <location>
        <begin position="444"/>
        <end position="453"/>
    </location>
</feature>
<dbReference type="PROSITE" id="PS00107">
    <property type="entry name" value="PROTEIN_KINASE_ATP"/>
    <property type="match status" value="1"/>
</dbReference>
<evidence type="ECO:0000256" key="4">
    <source>
        <dbReference type="ARBA" id="ARBA00022777"/>
    </source>
</evidence>